<organism evidence="2 3">
    <name type="scientific">Vibrio ulleungensis</name>
    <dbReference type="NCBI Taxonomy" id="2807619"/>
    <lineage>
        <taxon>Bacteria</taxon>
        <taxon>Pseudomonadati</taxon>
        <taxon>Pseudomonadota</taxon>
        <taxon>Gammaproteobacteria</taxon>
        <taxon>Vibrionales</taxon>
        <taxon>Vibrionaceae</taxon>
        <taxon>Vibrio</taxon>
    </lineage>
</organism>
<dbReference type="Proteomes" id="UP000809621">
    <property type="component" value="Unassembled WGS sequence"/>
</dbReference>
<dbReference type="EMBL" id="JAFEUM010000011">
    <property type="protein sequence ID" value="MBM7038427.1"/>
    <property type="molecule type" value="Genomic_DNA"/>
</dbReference>
<dbReference type="Pfam" id="PF03956">
    <property type="entry name" value="Lys_export"/>
    <property type="match status" value="1"/>
</dbReference>
<sequence length="300" mass="32223">MFWSMLLIFLPLFIGFFVPVPRSSIPVVSKATQRIIYLILALMGLSIAQLDNLAQNLAQIGHFSFIFFAVLSVSNLVALHFLNHHIDIVTQAQLKQLPLGKMALESLKLIVVVGGGFLLGLAIQQPITWLDSLNEVILMLLLFLIGIELGNSGMSLKQIFVNRNGILIAVTVALSSWLGGIACSVVLDIPVHKALALSSGFGWYSLAGILMTDHLGPVYGGASFIIELGRELVALVLIPFFMIRKPATAIGYAGATAMDFTLPVIQASGGIRCVPVAIVSGFLLSLAVPFFMLFFVSLGG</sequence>
<keyword evidence="1" id="KW-1133">Transmembrane helix</keyword>
<accession>A0ABS2HRB5</accession>
<gene>
    <name evidence="2" type="ORF">JQC93_18765</name>
</gene>
<name>A0ABS2HRB5_9VIBR</name>
<evidence type="ECO:0000313" key="3">
    <source>
        <dbReference type="Proteomes" id="UP000809621"/>
    </source>
</evidence>
<evidence type="ECO:0000256" key="1">
    <source>
        <dbReference type="SAM" id="Phobius"/>
    </source>
</evidence>
<reference evidence="2 3" key="1">
    <citation type="submission" date="2021-02" db="EMBL/GenBank/DDBJ databases">
        <authorList>
            <person name="Park J.-S."/>
        </authorList>
    </citation>
    <scope>NUCLEOTIDE SEQUENCE [LARGE SCALE GENOMIC DNA]</scope>
    <source>
        <strain evidence="2 3">188UL20-2</strain>
    </source>
</reference>
<feature type="transmembrane region" description="Helical" evidence="1">
    <location>
        <begin position="65"/>
        <end position="86"/>
    </location>
</feature>
<feature type="transmembrane region" description="Helical" evidence="1">
    <location>
        <begin position="136"/>
        <end position="154"/>
    </location>
</feature>
<feature type="transmembrane region" description="Helical" evidence="1">
    <location>
        <begin position="166"/>
        <end position="187"/>
    </location>
</feature>
<feature type="transmembrane region" description="Helical" evidence="1">
    <location>
        <begin position="194"/>
        <end position="212"/>
    </location>
</feature>
<feature type="transmembrane region" description="Helical" evidence="1">
    <location>
        <begin position="34"/>
        <end position="53"/>
    </location>
</feature>
<protein>
    <submittedName>
        <fullName evidence="2">Lysine exporter LysO family protein</fullName>
    </submittedName>
</protein>
<dbReference type="InterPro" id="IPR005642">
    <property type="entry name" value="LysO"/>
</dbReference>
<feature type="transmembrane region" description="Helical" evidence="1">
    <location>
        <begin position="106"/>
        <end position="124"/>
    </location>
</feature>
<proteinExistence type="predicted"/>
<keyword evidence="1" id="KW-0472">Membrane</keyword>
<keyword evidence="3" id="KW-1185">Reference proteome</keyword>
<evidence type="ECO:0000313" key="2">
    <source>
        <dbReference type="EMBL" id="MBM7038427.1"/>
    </source>
</evidence>
<dbReference type="PANTHER" id="PTHR35804:SF1">
    <property type="entry name" value="LYSINE EXPORTER LYSO"/>
    <property type="match status" value="1"/>
</dbReference>
<dbReference type="RefSeq" id="WP_205159878.1">
    <property type="nucleotide sequence ID" value="NZ_JAFEUM010000011.1"/>
</dbReference>
<feature type="transmembrane region" description="Helical" evidence="1">
    <location>
        <begin position="218"/>
        <end position="242"/>
    </location>
</feature>
<dbReference type="PANTHER" id="PTHR35804">
    <property type="entry name" value="LYSINE EXPORTER LYSO"/>
    <property type="match status" value="1"/>
</dbReference>
<comment type="caution">
    <text evidence="2">The sequence shown here is derived from an EMBL/GenBank/DDBJ whole genome shotgun (WGS) entry which is preliminary data.</text>
</comment>
<keyword evidence="1" id="KW-0812">Transmembrane</keyword>
<feature type="transmembrane region" description="Helical" evidence="1">
    <location>
        <begin position="274"/>
        <end position="296"/>
    </location>
</feature>